<reference evidence="2 3" key="1">
    <citation type="submission" date="2022-01" db="EMBL/GenBank/DDBJ databases">
        <authorList>
            <person name="Xiong W."/>
            <person name="Schranz E."/>
        </authorList>
    </citation>
    <scope>NUCLEOTIDE SEQUENCE [LARGE SCALE GENOMIC DNA]</scope>
</reference>
<dbReference type="EMBL" id="CAKMRJ010001506">
    <property type="protein sequence ID" value="CAH1424315.1"/>
    <property type="molecule type" value="Genomic_DNA"/>
</dbReference>
<dbReference type="AlphaFoldDB" id="A0AAU9MC39"/>
<proteinExistence type="predicted"/>
<keyword evidence="3" id="KW-1185">Reference proteome</keyword>
<keyword evidence="1" id="KW-0472">Membrane</keyword>
<dbReference type="Proteomes" id="UP001157418">
    <property type="component" value="Unassembled WGS sequence"/>
</dbReference>
<name>A0AAU9MC39_9ASTR</name>
<keyword evidence="1" id="KW-1133">Transmembrane helix</keyword>
<comment type="caution">
    <text evidence="2">The sequence shown here is derived from an EMBL/GenBank/DDBJ whole genome shotgun (WGS) entry which is preliminary data.</text>
</comment>
<evidence type="ECO:0000256" key="1">
    <source>
        <dbReference type="SAM" id="Phobius"/>
    </source>
</evidence>
<protein>
    <submittedName>
        <fullName evidence="2">Uncharacterized protein</fullName>
    </submittedName>
</protein>
<gene>
    <name evidence="2" type="ORF">LVIROSA_LOCUS11526</name>
</gene>
<sequence>MHLKEDNAHNIVSTQPEHPNYKILKTIFEDAKVKDLSMEDNISFMLASIHKILCYIYVLPTSLSTKTMFSF</sequence>
<feature type="transmembrane region" description="Helical" evidence="1">
    <location>
        <begin position="42"/>
        <end position="59"/>
    </location>
</feature>
<evidence type="ECO:0000313" key="3">
    <source>
        <dbReference type="Proteomes" id="UP001157418"/>
    </source>
</evidence>
<keyword evidence="1" id="KW-0812">Transmembrane</keyword>
<evidence type="ECO:0000313" key="2">
    <source>
        <dbReference type="EMBL" id="CAH1424315.1"/>
    </source>
</evidence>
<accession>A0AAU9MC39</accession>
<organism evidence="2 3">
    <name type="scientific">Lactuca virosa</name>
    <dbReference type="NCBI Taxonomy" id="75947"/>
    <lineage>
        <taxon>Eukaryota</taxon>
        <taxon>Viridiplantae</taxon>
        <taxon>Streptophyta</taxon>
        <taxon>Embryophyta</taxon>
        <taxon>Tracheophyta</taxon>
        <taxon>Spermatophyta</taxon>
        <taxon>Magnoliopsida</taxon>
        <taxon>eudicotyledons</taxon>
        <taxon>Gunneridae</taxon>
        <taxon>Pentapetalae</taxon>
        <taxon>asterids</taxon>
        <taxon>campanulids</taxon>
        <taxon>Asterales</taxon>
        <taxon>Asteraceae</taxon>
        <taxon>Cichorioideae</taxon>
        <taxon>Cichorieae</taxon>
        <taxon>Lactucinae</taxon>
        <taxon>Lactuca</taxon>
    </lineage>
</organism>